<dbReference type="InterPro" id="IPR036397">
    <property type="entry name" value="RNaseH_sf"/>
</dbReference>
<dbReference type="InterPro" id="IPR012337">
    <property type="entry name" value="RNaseH-like_sf"/>
</dbReference>
<name>W6E9Q9_9CAUD</name>
<dbReference type="RefSeq" id="YP_009005976.1">
    <property type="nucleotide sequence ID" value="NC_023566.1"/>
</dbReference>
<evidence type="ECO:0000313" key="2">
    <source>
        <dbReference type="EMBL" id="AHJ10733.1"/>
    </source>
</evidence>
<evidence type="ECO:0000313" key="3">
    <source>
        <dbReference type="Proteomes" id="UP000019367"/>
    </source>
</evidence>
<protein>
    <submittedName>
        <fullName evidence="2">Putative exodeoxyribonuclease</fullName>
    </submittedName>
</protein>
<dbReference type="KEGG" id="vg:18502996"/>
<evidence type="ECO:0000259" key="1">
    <source>
        <dbReference type="Pfam" id="PF16473"/>
    </source>
</evidence>
<feature type="domain" description="3'-5' exoribonuclease Rv2179c-like" evidence="1">
    <location>
        <begin position="2"/>
        <end position="221"/>
    </location>
</feature>
<dbReference type="EMBL" id="KF977490">
    <property type="protein sequence ID" value="AHJ10733.1"/>
    <property type="molecule type" value="Genomic_DNA"/>
</dbReference>
<gene>
    <name evidence="2" type="ORF">P106B_50</name>
</gene>
<dbReference type="Proteomes" id="UP000019367">
    <property type="component" value="Segment"/>
</dbReference>
<proteinExistence type="predicted"/>
<dbReference type="Gene3D" id="3.30.420.10">
    <property type="entry name" value="Ribonuclease H-like superfamily/Ribonuclease H"/>
    <property type="match status" value="1"/>
</dbReference>
<dbReference type="GeneID" id="18502996"/>
<organism evidence="2 3">
    <name type="scientific">Rhizobium phage vB_RglS_P106B</name>
    <dbReference type="NCBI Taxonomy" id="1458697"/>
    <lineage>
        <taxon>Viruses</taxon>
        <taxon>Duplodnaviria</taxon>
        <taxon>Heunggongvirae</taxon>
        <taxon>Uroviricota</taxon>
        <taxon>Caudoviricetes</taxon>
        <taxon>Rigallicvirus</taxon>
        <taxon>Rigallicvirus P106B</taxon>
    </lineage>
</organism>
<reference evidence="2 3" key="1">
    <citation type="journal article" date="2015" name="Microbiology">
        <title>Genomic and phenotypic characterization of Rhizobium gallicum phage vB_RglS_P106B.</title>
        <authorList>
            <person name="Halmillawewa A.P."/>
            <person name="Restrepo-Cordoba M."/>
            <person name="Yost C.K."/>
            <person name="Hynes M.F."/>
        </authorList>
    </citation>
    <scope>NUCLEOTIDE SEQUENCE [LARGE SCALE GENOMIC DNA]</scope>
</reference>
<dbReference type="Pfam" id="PF16473">
    <property type="entry name" value="Rv2179c-like"/>
    <property type="match status" value="1"/>
</dbReference>
<keyword evidence="3" id="KW-1185">Reference proteome</keyword>
<dbReference type="InterPro" id="IPR033390">
    <property type="entry name" value="Rv2179c-like"/>
</dbReference>
<dbReference type="OrthoDB" id="13707at10239"/>
<sequence length="231" mass="25724">MTHVMLDLETWGKTPGSDIRSIGAVVFDPTAPYGGFVGMRCTSCINGASDPWGCTDCLNTGTDSRGEFYVACENSSVIEPGVFSYYPDGVGGYRKYPLARDPETVKWWSEQTPEAQAAFEHPVDLRKACGQFQTWFCEFENGNMQSSKTFIWANGPQFDISILKAVFDAVGLDEPWYYRAPRDFRTITDAAGMTRDDFQAFNHGTTHNALDDAISQAKIVCEAYKRLGLQK</sequence>
<dbReference type="SUPFAM" id="SSF53098">
    <property type="entry name" value="Ribonuclease H-like"/>
    <property type="match status" value="1"/>
</dbReference>
<dbReference type="GO" id="GO:0003676">
    <property type="term" value="F:nucleic acid binding"/>
    <property type="evidence" value="ECO:0007669"/>
    <property type="project" value="InterPro"/>
</dbReference>
<accession>W6E9Q9</accession>